<feature type="compositionally biased region" description="Polar residues" evidence="1">
    <location>
        <begin position="175"/>
        <end position="186"/>
    </location>
</feature>
<dbReference type="HOGENOM" id="CLU_343965_0_0_1"/>
<evidence type="ECO:0000256" key="1">
    <source>
        <dbReference type="SAM" id="MobiDB-lite"/>
    </source>
</evidence>
<accession>R7UIW6</accession>
<feature type="compositionally biased region" description="Basic and acidic residues" evidence="1">
    <location>
        <begin position="769"/>
        <end position="781"/>
    </location>
</feature>
<proteinExistence type="predicted"/>
<feature type="domain" description="Ubiquitin-specific peptidase-like SUMO isopeptidase" evidence="2">
    <location>
        <begin position="262"/>
        <end position="315"/>
    </location>
</feature>
<feature type="compositionally biased region" description="Polar residues" evidence="1">
    <location>
        <begin position="93"/>
        <end position="108"/>
    </location>
</feature>
<feature type="compositionally biased region" description="Polar residues" evidence="1">
    <location>
        <begin position="639"/>
        <end position="650"/>
    </location>
</feature>
<feature type="domain" description="Ubiquitin-specific peptidase-like SUMO isopeptidase" evidence="2">
    <location>
        <begin position="378"/>
        <end position="587"/>
    </location>
</feature>
<feature type="compositionally biased region" description="Pro residues" evidence="1">
    <location>
        <begin position="785"/>
        <end position="796"/>
    </location>
</feature>
<sequence>MANSDAVSTETEFCPLCRNRGKNSGLGIFWISLKDAVKLCQDSQCTYPLGIESSQKIMIEKSAMPRAPHRKKIKTCSRKKSVQRINRLNSSLSLKDPSFTSPANSSTVTDDDRLSQTFDEILSELSSLDSTPAPSISNSENSLDVFSSSSASLTTDDPFDIESFLDSCSPGVIDSSQSLDTTSTVASEPVSIPEISQPTAEEKPPIHLSPSEVTAKTKSVAHKTQKSPKKSAKTSLPSESVVLNPPLLESCSIPCDISNSFLQWRNVDNLCWLDVSMKLLAHCQLLSDLMTSCSKNTVLHRLMTSYSKAQVMLRKGLQLNRCLDFCKRGRPVQLETSVGRVLVPTGGGGVLTNWATVSISQLDKEEKPTIDSSVSVMDERALSRLATREDQQARALMTDLREDMWRELQPSLRCMRGQKDSPVFAIPLLLNEVEKDIALSYTWRMVCQRCSHSHVDPVQRIVPTLPSTPSDFSMQQPCFIRSCLHCKQPGQRMNMHINRMPASFFVHFVEGLHHSQITDYDFCHGDDQYAVKGVIQFKKCPDHFVAWIRNPVENTWMECDDLKGTLCRFLASQPPILPSQMHLLMWERQTPGNGYIRPPLKAQKKVAMTTMQLLHKSASSVPKEDRISRMKERFLKSFSSSSTPLVSQTPHCKPKVTKKHPQFTGYVSLKAQDKTPPKVVRKPASKQKSVSFAEDKPKKGAPLIRKRKAEAPANPKPPKQTPGSEDTVFKLEISHPTFSRVITLKSPVKTQTPSSSKGKSAPSPDLDEIFQKLRDTLKDDQSIASPPPPTVTPPPAHTKRVTGSLCPPDWLSYAAGINPDSLK</sequence>
<evidence type="ECO:0000313" key="3">
    <source>
        <dbReference type="EMBL" id="ELU06115.1"/>
    </source>
</evidence>
<dbReference type="Proteomes" id="UP000014760">
    <property type="component" value="Unassembled WGS sequence"/>
</dbReference>
<dbReference type="AlphaFoldDB" id="R7UIW6"/>
<dbReference type="GO" id="GO:0015030">
    <property type="term" value="C:Cajal body"/>
    <property type="evidence" value="ECO:0007669"/>
    <property type="project" value="TreeGrafter"/>
</dbReference>
<evidence type="ECO:0000313" key="5">
    <source>
        <dbReference type="Proteomes" id="UP000014760"/>
    </source>
</evidence>
<dbReference type="InterPro" id="IPR033505">
    <property type="entry name" value="USPL1"/>
</dbReference>
<dbReference type="OMA" id="HIVMWES"/>
<organism evidence="3">
    <name type="scientific">Capitella teleta</name>
    <name type="common">Polychaete worm</name>
    <dbReference type="NCBI Taxonomy" id="283909"/>
    <lineage>
        <taxon>Eukaryota</taxon>
        <taxon>Metazoa</taxon>
        <taxon>Spiralia</taxon>
        <taxon>Lophotrochozoa</taxon>
        <taxon>Annelida</taxon>
        <taxon>Polychaeta</taxon>
        <taxon>Sedentaria</taxon>
        <taxon>Scolecida</taxon>
        <taxon>Capitellidae</taxon>
        <taxon>Capitella</taxon>
    </lineage>
</organism>
<dbReference type="Pfam" id="PF15499">
    <property type="entry name" value="Peptidase_C98"/>
    <property type="match status" value="2"/>
</dbReference>
<evidence type="ECO:0000259" key="2">
    <source>
        <dbReference type="Pfam" id="PF15499"/>
    </source>
</evidence>
<reference evidence="4" key="3">
    <citation type="submission" date="2015-06" db="UniProtKB">
        <authorList>
            <consortium name="EnsemblMetazoa"/>
        </authorList>
    </citation>
    <scope>IDENTIFICATION</scope>
</reference>
<dbReference type="MEROPS" id="C98.001"/>
<dbReference type="GO" id="GO:0032183">
    <property type="term" value="F:SUMO binding"/>
    <property type="evidence" value="ECO:0007669"/>
    <property type="project" value="InterPro"/>
</dbReference>
<protein>
    <recommendedName>
        <fullName evidence="2">Ubiquitin-specific peptidase-like SUMO isopeptidase domain-containing protein</fullName>
    </recommendedName>
</protein>
<dbReference type="PANTHER" id="PTHR15294">
    <property type="entry name" value="RETINOVIN-RELATED"/>
    <property type="match status" value="1"/>
</dbReference>
<feature type="region of interest" description="Disordered" evidence="1">
    <location>
        <begin position="742"/>
        <end position="823"/>
    </location>
</feature>
<dbReference type="STRING" id="283909.R7UIW6"/>
<reference evidence="5" key="1">
    <citation type="submission" date="2012-12" db="EMBL/GenBank/DDBJ databases">
        <authorList>
            <person name="Hellsten U."/>
            <person name="Grimwood J."/>
            <person name="Chapman J.A."/>
            <person name="Shapiro H."/>
            <person name="Aerts A."/>
            <person name="Otillar R.P."/>
            <person name="Terry A.Y."/>
            <person name="Boore J.L."/>
            <person name="Simakov O."/>
            <person name="Marletaz F."/>
            <person name="Cho S.-J."/>
            <person name="Edsinger-Gonzales E."/>
            <person name="Havlak P."/>
            <person name="Kuo D.-H."/>
            <person name="Larsson T."/>
            <person name="Lv J."/>
            <person name="Arendt D."/>
            <person name="Savage R."/>
            <person name="Osoegawa K."/>
            <person name="de Jong P."/>
            <person name="Lindberg D.R."/>
            <person name="Seaver E.C."/>
            <person name="Weisblat D.A."/>
            <person name="Putnam N.H."/>
            <person name="Grigoriev I.V."/>
            <person name="Rokhsar D.S."/>
        </authorList>
    </citation>
    <scope>NUCLEOTIDE SEQUENCE</scope>
    <source>
        <strain evidence="5">I ESC-2004</strain>
    </source>
</reference>
<feature type="compositionally biased region" description="Low complexity" evidence="1">
    <location>
        <begin position="753"/>
        <end position="764"/>
    </location>
</feature>
<dbReference type="EMBL" id="KB300949">
    <property type="protein sequence ID" value="ELU06115.1"/>
    <property type="molecule type" value="Genomic_DNA"/>
</dbReference>
<feature type="region of interest" description="Disordered" evidence="1">
    <location>
        <begin position="175"/>
        <end position="236"/>
    </location>
</feature>
<dbReference type="GO" id="GO:0030576">
    <property type="term" value="P:Cajal body organization"/>
    <property type="evidence" value="ECO:0007669"/>
    <property type="project" value="InterPro"/>
</dbReference>
<dbReference type="EMBL" id="AMQN01001248">
    <property type="status" value="NOT_ANNOTATED_CDS"/>
    <property type="molecule type" value="Genomic_DNA"/>
</dbReference>
<feature type="region of interest" description="Disordered" evidence="1">
    <location>
        <begin position="93"/>
        <end position="112"/>
    </location>
</feature>
<evidence type="ECO:0000313" key="4">
    <source>
        <dbReference type="EnsemblMetazoa" id="CapteP227502"/>
    </source>
</evidence>
<name>R7UIW6_CAPTE</name>
<gene>
    <name evidence="3" type="ORF">CAPTEDRAFT_227502</name>
</gene>
<keyword evidence="5" id="KW-1185">Reference proteome</keyword>
<reference evidence="3 5" key="2">
    <citation type="journal article" date="2013" name="Nature">
        <title>Insights into bilaterian evolution from three spiralian genomes.</title>
        <authorList>
            <person name="Simakov O."/>
            <person name="Marletaz F."/>
            <person name="Cho S.J."/>
            <person name="Edsinger-Gonzales E."/>
            <person name="Havlak P."/>
            <person name="Hellsten U."/>
            <person name="Kuo D.H."/>
            <person name="Larsson T."/>
            <person name="Lv J."/>
            <person name="Arendt D."/>
            <person name="Savage R."/>
            <person name="Osoegawa K."/>
            <person name="de Jong P."/>
            <person name="Grimwood J."/>
            <person name="Chapman J.A."/>
            <person name="Shapiro H."/>
            <person name="Aerts A."/>
            <person name="Otillar R.P."/>
            <person name="Terry A.Y."/>
            <person name="Boore J.L."/>
            <person name="Grigoriev I.V."/>
            <person name="Lindberg D.R."/>
            <person name="Seaver E.C."/>
            <person name="Weisblat D.A."/>
            <person name="Putnam N.H."/>
            <person name="Rokhsar D.S."/>
        </authorList>
    </citation>
    <scope>NUCLEOTIDE SEQUENCE</scope>
    <source>
        <strain evidence="3 5">I ESC-2004</strain>
    </source>
</reference>
<feature type="compositionally biased region" description="Basic residues" evidence="1">
    <location>
        <begin position="652"/>
        <end position="661"/>
    </location>
</feature>
<dbReference type="InterPro" id="IPR028890">
    <property type="entry name" value="Peptidase_C98"/>
</dbReference>
<feature type="compositionally biased region" description="Basic residues" evidence="1">
    <location>
        <begin position="219"/>
        <end position="232"/>
    </location>
</feature>
<dbReference type="OrthoDB" id="6160353at2759"/>
<dbReference type="PANTHER" id="PTHR15294:SF3">
    <property type="entry name" value="SUMO-SPECIFIC ISOPEPTIDASE USPL1"/>
    <property type="match status" value="1"/>
</dbReference>
<dbReference type="GO" id="GO:0016926">
    <property type="term" value="P:protein desumoylation"/>
    <property type="evidence" value="ECO:0007669"/>
    <property type="project" value="TreeGrafter"/>
</dbReference>
<dbReference type="EnsemblMetazoa" id="CapteT227502">
    <property type="protein sequence ID" value="CapteP227502"/>
    <property type="gene ID" value="CapteG227502"/>
</dbReference>
<feature type="region of interest" description="Disordered" evidence="1">
    <location>
        <begin position="639"/>
        <end position="726"/>
    </location>
</feature>